<keyword evidence="4" id="KW-1185">Reference proteome</keyword>
<evidence type="ECO:0000313" key="4">
    <source>
        <dbReference type="Proteomes" id="UP001149140"/>
    </source>
</evidence>
<keyword evidence="1" id="KW-0408">Iron</keyword>
<evidence type="ECO:0000256" key="1">
    <source>
        <dbReference type="RuleBase" id="RU003682"/>
    </source>
</evidence>
<sequence>MTITERVDALDWADLTAQLDGRGFAVTAPLLTDGESAELAGLFDGGHFRSTIDMARHRFGDGRYRYFEHPLPDTIGALRGAFYAHLARVANVWSERIGGATFPLTHEALLERCHEAGQQRPTPLILRYGEGDWNALHQDLYGDVYFPFQILTVLTDEHEGGEFVLLENRPRAQSRAHVLNPLRGAFVIFPTRERPELGKRGYYKVGLRHGVSTVTAGHRTALGVIFHDAR</sequence>
<dbReference type="InterPro" id="IPR005123">
    <property type="entry name" value="Oxoglu/Fe-dep_dioxygenase_dom"/>
</dbReference>
<comment type="similarity">
    <text evidence="1">Belongs to the iron/ascorbate-dependent oxidoreductase family.</text>
</comment>
<dbReference type="Proteomes" id="UP001149140">
    <property type="component" value="Unassembled WGS sequence"/>
</dbReference>
<protein>
    <submittedName>
        <fullName evidence="3">2OG-Fe(II) oxygenase</fullName>
    </submittedName>
</protein>
<dbReference type="PROSITE" id="PS51471">
    <property type="entry name" value="FE2OG_OXY"/>
    <property type="match status" value="1"/>
</dbReference>
<dbReference type="GO" id="GO:0046872">
    <property type="term" value="F:metal ion binding"/>
    <property type="evidence" value="ECO:0007669"/>
    <property type="project" value="UniProtKB-KW"/>
</dbReference>
<keyword evidence="1" id="KW-0560">Oxidoreductase</keyword>
<dbReference type="GO" id="GO:0016491">
    <property type="term" value="F:oxidoreductase activity"/>
    <property type="evidence" value="ECO:0007669"/>
    <property type="project" value="UniProtKB-KW"/>
</dbReference>
<reference evidence="3" key="1">
    <citation type="submission" date="2022-10" db="EMBL/GenBank/DDBJ databases">
        <title>The WGS of Solirubrobacter ginsenosidimutans DSM 21036.</title>
        <authorList>
            <person name="Jiang Z."/>
        </authorList>
    </citation>
    <scope>NUCLEOTIDE SEQUENCE</scope>
    <source>
        <strain evidence="3">DSM 21036</strain>
    </source>
</reference>
<dbReference type="Pfam" id="PF09859">
    <property type="entry name" value="Oxygenase-NA"/>
    <property type="match status" value="1"/>
</dbReference>
<evidence type="ECO:0000259" key="2">
    <source>
        <dbReference type="PROSITE" id="PS51471"/>
    </source>
</evidence>
<dbReference type="EMBL" id="JAPDOD010000022">
    <property type="protein sequence ID" value="MDA0162970.1"/>
    <property type="molecule type" value="Genomic_DNA"/>
</dbReference>
<dbReference type="RefSeq" id="WP_270042211.1">
    <property type="nucleotide sequence ID" value="NZ_JAPDOD010000022.1"/>
</dbReference>
<keyword evidence="1" id="KW-0479">Metal-binding</keyword>
<proteinExistence type="inferred from homology"/>
<evidence type="ECO:0000313" key="3">
    <source>
        <dbReference type="EMBL" id="MDA0162970.1"/>
    </source>
</evidence>
<dbReference type="AlphaFoldDB" id="A0A9X3MUY5"/>
<accession>A0A9X3MUY5</accession>
<comment type="caution">
    <text evidence="3">The sequence shown here is derived from an EMBL/GenBank/DDBJ whole genome shotgun (WGS) entry which is preliminary data.</text>
</comment>
<feature type="domain" description="Fe2OG dioxygenase" evidence="2">
    <location>
        <begin position="119"/>
        <end position="229"/>
    </location>
</feature>
<dbReference type="Gene3D" id="2.60.120.620">
    <property type="entry name" value="q2cbj1_9rhob like domain"/>
    <property type="match status" value="1"/>
</dbReference>
<name>A0A9X3MUY5_9ACTN</name>
<organism evidence="3 4">
    <name type="scientific">Solirubrobacter ginsenosidimutans</name>
    <dbReference type="NCBI Taxonomy" id="490573"/>
    <lineage>
        <taxon>Bacteria</taxon>
        <taxon>Bacillati</taxon>
        <taxon>Actinomycetota</taxon>
        <taxon>Thermoleophilia</taxon>
        <taxon>Solirubrobacterales</taxon>
        <taxon>Solirubrobacteraceae</taxon>
        <taxon>Solirubrobacter</taxon>
    </lineage>
</organism>
<dbReference type="InterPro" id="IPR018655">
    <property type="entry name" value="DUF2086"/>
</dbReference>
<gene>
    <name evidence="3" type="ORF">OM076_22045</name>
</gene>